<proteinExistence type="predicted"/>
<sequence length="146" mass="16742">MLLQPVIGLLCYSDFVEQQYQECDSDYCYLMEEFPVGNPTYILNRMRSCQRGDLCLQVIGRMTNTKLTAKHGSVHKCTTFATIGNRTHIDFCCCNFDWCNRVRTDEQPVLLEAKENKGTGEGEMKVVVEISLAALEQKKIIRLSQY</sequence>
<gene>
    <name evidence="1" type="ORF">GPUH_LOCUS23082</name>
</gene>
<reference evidence="3" key="1">
    <citation type="submission" date="2016-06" db="UniProtKB">
        <authorList>
            <consortium name="WormBaseParasite"/>
        </authorList>
    </citation>
    <scope>IDENTIFICATION</scope>
</reference>
<organism evidence="3">
    <name type="scientific">Gongylonema pulchrum</name>
    <dbReference type="NCBI Taxonomy" id="637853"/>
    <lineage>
        <taxon>Eukaryota</taxon>
        <taxon>Metazoa</taxon>
        <taxon>Ecdysozoa</taxon>
        <taxon>Nematoda</taxon>
        <taxon>Chromadorea</taxon>
        <taxon>Rhabditida</taxon>
        <taxon>Spirurina</taxon>
        <taxon>Spiruromorpha</taxon>
        <taxon>Spiruroidea</taxon>
        <taxon>Gongylonematidae</taxon>
        <taxon>Gongylonema</taxon>
    </lineage>
</organism>
<evidence type="ECO:0000313" key="2">
    <source>
        <dbReference type="Proteomes" id="UP000271098"/>
    </source>
</evidence>
<evidence type="ECO:0000313" key="1">
    <source>
        <dbReference type="EMBL" id="VDN40956.1"/>
    </source>
</evidence>
<dbReference type="AlphaFoldDB" id="A0A183EQ45"/>
<dbReference type="WBParaSite" id="GPUH_0002311401-mRNA-1">
    <property type="protein sequence ID" value="GPUH_0002311401-mRNA-1"/>
    <property type="gene ID" value="GPUH_0002311401"/>
</dbReference>
<dbReference type="Proteomes" id="UP000271098">
    <property type="component" value="Unassembled WGS sequence"/>
</dbReference>
<keyword evidence="2" id="KW-1185">Reference proteome</keyword>
<name>A0A183EQ45_9BILA</name>
<accession>A0A183EQ45</accession>
<protein>
    <submittedName>
        <fullName evidence="3">Activin_recp domain-containing protein</fullName>
    </submittedName>
</protein>
<evidence type="ECO:0000313" key="3">
    <source>
        <dbReference type="WBParaSite" id="GPUH_0002311401-mRNA-1"/>
    </source>
</evidence>
<dbReference type="EMBL" id="UYRT01096768">
    <property type="protein sequence ID" value="VDN40956.1"/>
    <property type="molecule type" value="Genomic_DNA"/>
</dbReference>
<reference evidence="1 2" key="2">
    <citation type="submission" date="2018-11" db="EMBL/GenBank/DDBJ databases">
        <authorList>
            <consortium name="Pathogen Informatics"/>
        </authorList>
    </citation>
    <scope>NUCLEOTIDE SEQUENCE [LARGE SCALE GENOMIC DNA]</scope>
</reference>
<dbReference type="OrthoDB" id="5799061at2759"/>